<evidence type="ECO:0000256" key="4">
    <source>
        <dbReference type="PROSITE-ProRule" id="PRU00175"/>
    </source>
</evidence>
<evidence type="ECO:0000313" key="9">
    <source>
        <dbReference type="Proteomes" id="UP001195483"/>
    </source>
</evidence>
<sequence>MQVPRVEDISDQFRDHLECPICFEIYNFPKLLPCQHTFCEHCLRGTILDEVSTHTTHGVHKFSFSCPVCRQETLPPQPDHSPDQWASLFPANLLAASLIESMPSLKANEDNYPRQQRSPRSFPVSSSVTDELRELPSSEYGCQESIALLKGIPSPSEIIDFESVAGIARCVKEGCLELKISEEANLEKLEVLKSISDLTSDEKCQLESLRSEILTRLGELNFLEDAICTTEILMETHSLEEERLELSSERMVIQSQLAEYEDQLQRLCKRAREASVNHVLENLKTSPSKPTEGDTNVEHQTKQPHCTSFIPITGNVPAQQGNGTWMPGFFATNQYPVLMCYPNQPTFPQQSGPCPSFLSIAEESSRAESNNQTSEGVNRGNNEKGTKSKISKWKKFFKSNS</sequence>
<evidence type="ECO:0000256" key="6">
    <source>
        <dbReference type="SAM" id="MobiDB-lite"/>
    </source>
</evidence>
<dbReference type="PANTHER" id="PTHR25462">
    <property type="entry name" value="BONUS, ISOFORM C-RELATED"/>
    <property type="match status" value="1"/>
</dbReference>
<feature type="region of interest" description="Disordered" evidence="6">
    <location>
        <begin position="362"/>
        <end position="401"/>
    </location>
</feature>
<dbReference type="Pfam" id="PF13445">
    <property type="entry name" value="zf-RING_UBOX"/>
    <property type="match status" value="1"/>
</dbReference>
<keyword evidence="9" id="KW-1185">Reference proteome</keyword>
<dbReference type="SUPFAM" id="SSF57850">
    <property type="entry name" value="RING/U-box"/>
    <property type="match status" value="1"/>
</dbReference>
<dbReference type="InterPro" id="IPR013083">
    <property type="entry name" value="Znf_RING/FYVE/PHD"/>
</dbReference>
<evidence type="ECO:0000256" key="1">
    <source>
        <dbReference type="ARBA" id="ARBA00022723"/>
    </source>
</evidence>
<protein>
    <recommendedName>
        <fullName evidence="7">RING-type domain-containing protein</fullName>
    </recommendedName>
</protein>
<keyword evidence="1" id="KW-0479">Metal-binding</keyword>
<dbReference type="SMART" id="SM00184">
    <property type="entry name" value="RING"/>
    <property type="match status" value="1"/>
</dbReference>
<dbReference type="PANTHER" id="PTHR25462:SF296">
    <property type="entry name" value="MEIOTIC P26, ISOFORM F"/>
    <property type="match status" value="1"/>
</dbReference>
<keyword evidence="2 4" id="KW-0863">Zinc-finger</keyword>
<keyword evidence="5" id="KW-0175">Coiled coil</keyword>
<feature type="coiled-coil region" evidence="5">
    <location>
        <begin position="243"/>
        <end position="277"/>
    </location>
</feature>
<dbReference type="Proteomes" id="UP001195483">
    <property type="component" value="Unassembled WGS sequence"/>
</dbReference>
<dbReference type="GO" id="GO:0008270">
    <property type="term" value="F:zinc ion binding"/>
    <property type="evidence" value="ECO:0007669"/>
    <property type="project" value="UniProtKB-KW"/>
</dbReference>
<reference evidence="8" key="1">
    <citation type="journal article" date="2021" name="Genome Biol. Evol.">
        <title>A High-Quality Reference Genome for a Parasitic Bivalve with Doubly Uniparental Inheritance (Bivalvia: Unionida).</title>
        <authorList>
            <person name="Smith C.H."/>
        </authorList>
    </citation>
    <scope>NUCLEOTIDE SEQUENCE</scope>
    <source>
        <strain evidence="8">CHS0354</strain>
    </source>
</reference>
<organism evidence="8 9">
    <name type="scientific">Potamilus streckersoni</name>
    <dbReference type="NCBI Taxonomy" id="2493646"/>
    <lineage>
        <taxon>Eukaryota</taxon>
        <taxon>Metazoa</taxon>
        <taxon>Spiralia</taxon>
        <taxon>Lophotrochozoa</taxon>
        <taxon>Mollusca</taxon>
        <taxon>Bivalvia</taxon>
        <taxon>Autobranchia</taxon>
        <taxon>Heteroconchia</taxon>
        <taxon>Palaeoheterodonta</taxon>
        <taxon>Unionida</taxon>
        <taxon>Unionoidea</taxon>
        <taxon>Unionidae</taxon>
        <taxon>Ambleminae</taxon>
        <taxon>Lampsilini</taxon>
        <taxon>Potamilus</taxon>
    </lineage>
</organism>
<comment type="caution">
    <text evidence="8">The sequence shown here is derived from an EMBL/GenBank/DDBJ whole genome shotgun (WGS) entry which is preliminary data.</text>
</comment>
<dbReference type="InterPro" id="IPR001841">
    <property type="entry name" value="Znf_RING"/>
</dbReference>
<proteinExistence type="predicted"/>
<feature type="compositionally biased region" description="Polar residues" evidence="6">
    <location>
        <begin position="367"/>
        <end position="380"/>
    </location>
</feature>
<dbReference type="PROSITE" id="PS50089">
    <property type="entry name" value="ZF_RING_2"/>
    <property type="match status" value="1"/>
</dbReference>
<feature type="domain" description="RING-type" evidence="7">
    <location>
        <begin position="19"/>
        <end position="70"/>
    </location>
</feature>
<dbReference type="PROSITE" id="PS00518">
    <property type="entry name" value="ZF_RING_1"/>
    <property type="match status" value="1"/>
</dbReference>
<evidence type="ECO:0000313" key="8">
    <source>
        <dbReference type="EMBL" id="KAK3593382.1"/>
    </source>
</evidence>
<reference evidence="8" key="3">
    <citation type="submission" date="2023-05" db="EMBL/GenBank/DDBJ databases">
        <authorList>
            <person name="Smith C.H."/>
        </authorList>
    </citation>
    <scope>NUCLEOTIDE SEQUENCE</scope>
    <source>
        <strain evidence="8">CHS0354</strain>
        <tissue evidence="8">Mantle</tissue>
    </source>
</reference>
<gene>
    <name evidence="8" type="ORF">CHS0354_021954</name>
</gene>
<accession>A0AAE0SK73</accession>
<feature type="compositionally biased region" description="Basic residues" evidence="6">
    <location>
        <begin position="387"/>
        <end position="401"/>
    </location>
</feature>
<dbReference type="EMBL" id="JAEAOA010001332">
    <property type="protein sequence ID" value="KAK3593382.1"/>
    <property type="molecule type" value="Genomic_DNA"/>
</dbReference>
<evidence type="ECO:0000256" key="5">
    <source>
        <dbReference type="SAM" id="Coils"/>
    </source>
</evidence>
<evidence type="ECO:0000256" key="2">
    <source>
        <dbReference type="ARBA" id="ARBA00022771"/>
    </source>
</evidence>
<keyword evidence="3" id="KW-0862">Zinc</keyword>
<dbReference type="Gene3D" id="3.30.40.10">
    <property type="entry name" value="Zinc/RING finger domain, C3HC4 (zinc finger)"/>
    <property type="match status" value="1"/>
</dbReference>
<dbReference type="AlphaFoldDB" id="A0AAE0SK73"/>
<dbReference type="InterPro" id="IPR027370">
    <property type="entry name" value="Znf-RING_euk"/>
</dbReference>
<name>A0AAE0SK73_9BIVA</name>
<dbReference type="InterPro" id="IPR047153">
    <property type="entry name" value="TRIM45/56/19-like"/>
</dbReference>
<evidence type="ECO:0000259" key="7">
    <source>
        <dbReference type="PROSITE" id="PS50089"/>
    </source>
</evidence>
<reference evidence="8" key="2">
    <citation type="journal article" date="2021" name="Genome Biol. Evol.">
        <title>Developing a high-quality reference genome for a parasitic bivalve with doubly uniparental inheritance (Bivalvia: Unionida).</title>
        <authorList>
            <person name="Smith C.H."/>
        </authorList>
    </citation>
    <scope>NUCLEOTIDE SEQUENCE</scope>
    <source>
        <strain evidence="8">CHS0354</strain>
        <tissue evidence="8">Mantle</tissue>
    </source>
</reference>
<dbReference type="InterPro" id="IPR017907">
    <property type="entry name" value="Znf_RING_CS"/>
</dbReference>
<evidence type="ECO:0000256" key="3">
    <source>
        <dbReference type="ARBA" id="ARBA00022833"/>
    </source>
</evidence>